<dbReference type="EMBL" id="NGKC01000001">
    <property type="protein sequence ID" value="RSU14491.1"/>
    <property type="molecule type" value="Genomic_DNA"/>
</dbReference>
<protein>
    <recommendedName>
        <fullName evidence="4">DUF624 domain-containing protein</fullName>
    </recommendedName>
</protein>
<evidence type="ECO:0000256" key="1">
    <source>
        <dbReference type="SAM" id="Phobius"/>
    </source>
</evidence>
<feature type="transmembrane region" description="Helical" evidence="1">
    <location>
        <begin position="12"/>
        <end position="37"/>
    </location>
</feature>
<proteinExistence type="predicted"/>
<evidence type="ECO:0000313" key="3">
    <source>
        <dbReference type="Proteomes" id="UP000286773"/>
    </source>
</evidence>
<feature type="transmembrane region" description="Helical" evidence="1">
    <location>
        <begin position="123"/>
        <end position="148"/>
    </location>
</feature>
<keyword evidence="1" id="KW-1133">Transmembrane helix</keyword>
<keyword evidence="1" id="KW-0472">Membrane</keyword>
<keyword evidence="1" id="KW-0812">Transmembrane</keyword>
<reference evidence="2 3" key="1">
    <citation type="submission" date="2017-05" db="EMBL/GenBank/DDBJ databases">
        <title>Vagococcus spp. assemblies.</title>
        <authorList>
            <person name="Gulvik C.A."/>
        </authorList>
    </citation>
    <scope>NUCLEOTIDE SEQUENCE [LARGE SCALE GENOMIC DNA]</scope>
    <source>
        <strain evidence="2 3">LMG 24798</strain>
    </source>
</reference>
<dbReference type="AlphaFoldDB" id="A0A430B2L8"/>
<feature type="transmembrane region" description="Helical" evidence="1">
    <location>
        <begin position="194"/>
        <end position="216"/>
    </location>
</feature>
<sequence length="224" mass="25673">MSNKTIVERPIYRYLQLITVVFLSNCCFILFLAPFLILFFNMSVSISNIMIYCIALIPSSVGLQGLLGTMLIFERDKSANILYDFFSAVKDNWRQSLLFGTIFFTGAMILLIDMLHAAAEASWLMLGIYAVLSFIFITYYLLIMILTAKYEMSVKEILKLGVYTMVFHFTKSVRLFSCITCLIIGFWYMPSLSLLVVFGLFAWLLVKASQKIFYVLMKELGGEQ</sequence>
<dbReference type="Proteomes" id="UP000286773">
    <property type="component" value="Unassembled WGS sequence"/>
</dbReference>
<dbReference type="OrthoDB" id="1852280at2"/>
<evidence type="ECO:0000313" key="2">
    <source>
        <dbReference type="EMBL" id="RSU14491.1"/>
    </source>
</evidence>
<feature type="transmembrane region" description="Helical" evidence="1">
    <location>
        <begin position="97"/>
        <end position="117"/>
    </location>
</feature>
<accession>A0A430B2L8</accession>
<name>A0A430B2L8_9ENTE</name>
<feature type="transmembrane region" description="Helical" evidence="1">
    <location>
        <begin position="49"/>
        <end position="73"/>
    </location>
</feature>
<gene>
    <name evidence="2" type="ORF">CBF27_00455</name>
</gene>
<dbReference type="RefSeq" id="WP_126811239.1">
    <property type="nucleotide sequence ID" value="NZ_NGKC01000001.1"/>
</dbReference>
<keyword evidence="3" id="KW-1185">Reference proteome</keyword>
<comment type="caution">
    <text evidence="2">The sequence shown here is derived from an EMBL/GenBank/DDBJ whole genome shotgun (WGS) entry which is preliminary data.</text>
</comment>
<evidence type="ECO:0008006" key="4">
    <source>
        <dbReference type="Google" id="ProtNLM"/>
    </source>
</evidence>
<organism evidence="2 3">
    <name type="scientific">Vagococcus acidifermentans</name>
    <dbReference type="NCBI Taxonomy" id="564710"/>
    <lineage>
        <taxon>Bacteria</taxon>
        <taxon>Bacillati</taxon>
        <taxon>Bacillota</taxon>
        <taxon>Bacilli</taxon>
        <taxon>Lactobacillales</taxon>
        <taxon>Enterococcaceae</taxon>
        <taxon>Vagococcus</taxon>
    </lineage>
</organism>